<accession>A0A6L2PJV4</accession>
<keyword evidence="3" id="KW-1185">Reference proteome</keyword>
<dbReference type="Proteomes" id="UP000502823">
    <property type="component" value="Unassembled WGS sequence"/>
</dbReference>
<organism evidence="2 3">
    <name type="scientific">Coptotermes formosanus</name>
    <name type="common">Formosan subterranean termite</name>
    <dbReference type="NCBI Taxonomy" id="36987"/>
    <lineage>
        <taxon>Eukaryota</taxon>
        <taxon>Metazoa</taxon>
        <taxon>Ecdysozoa</taxon>
        <taxon>Arthropoda</taxon>
        <taxon>Hexapoda</taxon>
        <taxon>Insecta</taxon>
        <taxon>Pterygota</taxon>
        <taxon>Neoptera</taxon>
        <taxon>Polyneoptera</taxon>
        <taxon>Dictyoptera</taxon>
        <taxon>Blattodea</taxon>
        <taxon>Blattoidea</taxon>
        <taxon>Termitoidae</taxon>
        <taxon>Rhinotermitidae</taxon>
        <taxon>Coptotermes</taxon>
    </lineage>
</organism>
<evidence type="ECO:0000313" key="3">
    <source>
        <dbReference type="Proteomes" id="UP000502823"/>
    </source>
</evidence>
<evidence type="ECO:0000313" key="2">
    <source>
        <dbReference type="EMBL" id="GFG32636.1"/>
    </source>
</evidence>
<dbReference type="EMBL" id="BLKM01000378">
    <property type="protein sequence ID" value="GFG32636.1"/>
    <property type="molecule type" value="Genomic_DNA"/>
</dbReference>
<gene>
    <name evidence="2" type="ORF">Cfor_04742</name>
</gene>
<dbReference type="InParanoid" id="A0A6L2PJV4"/>
<comment type="caution">
    <text evidence="2">The sequence shown here is derived from an EMBL/GenBank/DDBJ whole genome shotgun (WGS) entry which is preliminary data.</text>
</comment>
<evidence type="ECO:0000256" key="1">
    <source>
        <dbReference type="SAM" id="MobiDB-lite"/>
    </source>
</evidence>
<proteinExistence type="predicted"/>
<feature type="region of interest" description="Disordered" evidence="1">
    <location>
        <begin position="27"/>
        <end position="50"/>
    </location>
</feature>
<dbReference type="AlphaFoldDB" id="A0A6L2PJV4"/>
<protein>
    <submittedName>
        <fullName evidence="2">Uncharacterized protein</fullName>
    </submittedName>
</protein>
<sequence>MTTVFRNIVKETCKSAVRNIGTRDVRHSSFEVQDPKDFQEREKNHKSQSS</sequence>
<name>A0A6L2PJV4_COPFO</name>
<reference evidence="3" key="1">
    <citation type="submission" date="2020-01" db="EMBL/GenBank/DDBJ databases">
        <title>Draft genome sequence of the Termite Coptotermes fromosanus.</title>
        <authorList>
            <person name="Itakura S."/>
            <person name="Yosikawa Y."/>
            <person name="Umezawa K."/>
        </authorList>
    </citation>
    <scope>NUCLEOTIDE SEQUENCE [LARGE SCALE GENOMIC DNA]</scope>
</reference>